<dbReference type="InterPro" id="IPR051396">
    <property type="entry name" value="Bact_Antivir_Def_Nuclease"/>
</dbReference>
<reference evidence="2 3" key="1">
    <citation type="submission" date="2018-08" db="EMBL/GenBank/DDBJ databases">
        <title>Pseudooceanicola sediminis CY03 in the family Rhodobacteracea.</title>
        <authorList>
            <person name="Zhang Y.-J."/>
        </authorList>
    </citation>
    <scope>NUCLEOTIDE SEQUENCE [LARGE SCALE GENOMIC DNA]</scope>
    <source>
        <strain evidence="2 3">CY03</strain>
    </source>
</reference>
<evidence type="ECO:0000313" key="3">
    <source>
        <dbReference type="Proteomes" id="UP000265848"/>
    </source>
</evidence>
<dbReference type="AlphaFoldDB" id="A0A399IWZ6"/>
<dbReference type="SUPFAM" id="SSF52540">
    <property type="entry name" value="P-loop containing nucleoside triphosphate hydrolases"/>
    <property type="match status" value="1"/>
</dbReference>
<protein>
    <submittedName>
        <fullName evidence="2">ATP-binding protein</fullName>
    </submittedName>
</protein>
<feature type="domain" description="ATPase AAA-type core" evidence="1">
    <location>
        <begin position="190"/>
        <end position="432"/>
    </location>
</feature>
<dbReference type="Gene3D" id="3.40.50.300">
    <property type="entry name" value="P-loop containing nucleotide triphosphate hydrolases"/>
    <property type="match status" value="1"/>
</dbReference>
<dbReference type="RefSeq" id="WP_119400714.1">
    <property type="nucleotide sequence ID" value="NZ_QWJJ01000026.1"/>
</dbReference>
<evidence type="ECO:0000259" key="1">
    <source>
        <dbReference type="Pfam" id="PF13304"/>
    </source>
</evidence>
<keyword evidence="3" id="KW-1185">Reference proteome</keyword>
<accession>A0A399IWZ6</accession>
<dbReference type="OrthoDB" id="9789856at2"/>
<dbReference type="PANTHER" id="PTHR43581:SF4">
    <property type="entry name" value="ATP_GTP PHOSPHATASE"/>
    <property type="match status" value="1"/>
</dbReference>
<gene>
    <name evidence="2" type="ORF">DL237_19760</name>
</gene>
<proteinExistence type="predicted"/>
<dbReference type="PANTHER" id="PTHR43581">
    <property type="entry name" value="ATP/GTP PHOSPHATASE"/>
    <property type="match status" value="1"/>
</dbReference>
<dbReference type="InterPro" id="IPR027417">
    <property type="entry name" value="P-loop_NTPase"/>
</dbReference>
<dbReference type="GO" id="GO:0005524">
    <property type="term" value="F:ATP binding"/>
    <property type="evidence" value="ECO:0007669"/>
    <property type="project" value="UniProtKB-KW"/>
</dbReference>
<evidence type="ECO:0000313" key="2">
    <source>
        <dbReference type="EMBL" id="RII36967.1"/>
    </source>
</evidence>
<dbReference type="GO" id="GO:0016887">
    <property type="term" value="F:ATP hydrolysis activity"/>
    <property type="evidence" value="ECO:0007669"/>
    <property type="project" value="InterPro"/>
</dbReference>
<sequence>MDFQVIPYRGSLPEGQVNKVFLLTDGWDDWFKYSTMYVVFYFDEAGENHRIGEVKIGEFEMIADQRRPNIPDRFNELDERFFSLGQDDSYYQTVNELGDAFRDNFLEAMRDVARDADLFERALEEKVTGVSLLRSVSDQSVRGQYRRMAQGGARLTEYAFSYTPPPWGANNLPPTYNFSVHPETYPPTNVHVLIGRNNVGKTYTVEQLTNALVRPEEGNFGDFRWDEIDDFGLGDSESFSNIVGVTFSAFDPFEPLSIPENKLSRVRYQYIGLKHTGRNDDGTKKPPKSTDDLAADFGRSVQLILTQKSKQERWRRALSLLESDPIFKQAEIWQLIETFEELQAENETREAFNKLRKDARQLYSKLSSGHKIVVLTITRLVEAIEERSLVLLDEPEAHLHPPLLSAFIRSLSDLLINRNGVAIIATHSPVILQEVPKTCVWRIWRSGREKRIERPIFETFGENVGTLTQEIFGLEVTNSGFHKMLTDAVRDDLTYEEVLARFNGQLGDEARSIVRSLIAVREQEG</sequence>
<dbReference type="Proteomes" id="UP000265848">
    <property type="component" value="Unassembled WGS sequence"/>
</dbReference>
<dbReference type="Pfam" id="PF13304">
    <property type="entry name" value="AAA_21"/>
    <property type="match status" value="1"/>
</dbReference>
<comment type="caution">
    <text evidence="2">The sequence shown here is derived from an EMBL/GenBank/DDBJ whole genome shotgun (WGS) entry which is preliminary data.</text>
</comment>
<keyword evidence="2" id="KW-0547">Nucleotide-binding</keyword>
<keyword evidence="2" id="KW-0067">ATP-binding</keyword>
<dbReference type="EMBL" id="QWJJ01000026">
    <property type="protein sequence ID" value="RII36967.1"/>
    <property type="molecule type" value="Genomic_DNA"/>
</dbReference>
<name>A0A399IWZ6_9RHOB</name>
<dbReference type="InterPro" id="IPR003959">
    <property type="entry name" value="ATPase_AAA_core"/>
</dbReference>
<organism evidence="2 3">
    <name type="scientific">Pseudooceanicola sediminis</name>
    <dbReference type="NCBI Taxonomy" id="2211117"/>
    <lineage>
        <taxon>Bacteria</taxon>
        <taxon>Pseudomonadati</taxon>
        <taxon>Pseudomonadota</taxon>
        <taxon>Alphaproteobacteria</taxon>
        <taxon>Rhodobacterales</taxon>
        <taxon>Paracoccaceae</taxon>
        <taxon>Pseudooceanicola</taxon>
    </lineage>
</organism>